<proteinExistence type="predicted"/>
<gene>
    <name evidence="1" type="ORF">H6F41_13035</name>
</gene>
<accession>A0ABR7ZYJ4</accession>
<dbReference type="EMBL" id="JACJQB010000027">
    <property type="protein sequence ID" value="MBD2189063.1"/>
    <property type="molecule type" value="Genomic_DNA"/>
</dbReference>
<sequence length="267" mass="31293">MNPNPSRVLRLFAETQDRLYDGDTIKKALSQIARHTKDKKVIENCEAIAELLQIEFDQAFVRNDVNQHFDAVKKLQNHGVWVKDKYKEVKPFLENCDPIWYRRLQEATDAQLDRLGQLVSLLSAVPDICDLNGNVIRPNDLVIYPSQDEEERPYEHYGIVRATHQGYSIAHFFTFETIRPQGRVAEVGLGYVYFSPYKSEWLFKERPESVSDSQIESRIDESRKKFIAAKDKLWNKLLYNCEHWAREMFYGEARSTQVENLRTKKST</sequence>
<evidence type="ECO:0000313" key="1">
    <source>
        <dbReference type="EMBL" id="MBD2189063.1"/>
    </source>
</evidence>
<dbReference type="Proteomes" id="UP000642094">
    <property type="component" value="Unassembled WGS sequence"/>
</dbReference>
<evidence type="ECO:0000313" key="2">
    <source>
        <dbReference type="Proteomes" id="UP000642094"/>
    </source>
</evidence>
<reference evidence="1 2" key="1">
    <citation type="journal article" date="2020" name="ISME J.">
        <title>Comparative genomics reveals insights into cyanobacterial evolution and habitat adaptation.</title>
        <authorList>
            <person name="Chen M.Y."/>
            <person name="Teng W.K."/>
            <person name="Zhao L."/>
            <person name="Hu C.X."/>
            <person name="Zhou Y.K."/>
            <person name="Han B.P."/>
            <person name="Song L.R."/>
            <person name="Shu W.S."/>
        </authorList>
    </citation>
    <scope>NUCLEOTIDE SEQUENCE [LARGE SCALE GENOMIC DNA]</scope>
    <source>
        <strain evidence="1 2">FACHB-723</strain>
    </source>
</reference>
<comment type="caution">
    <text evidence="1">The sequence shown here is derived from an EMBL/GenBank/DDBJ whole genome shotgun (WGS) entry which is preliminary data.</text>
</comment>
<organism evidence="1 2">
    <name type="scientific">Pseudanabaena mucicola FACHB-723</name>
    <dbReference type="NCBI Taxonomy" id="2692860"/>
    <lineage>
        <taxon>Bacteria</taxon>
        <taxon>Bacillati</taxon>
        <taxon>Cyanobacteriota</taxon>
        <taxon>Cyanophyceae</taxon>
        <taxon>Pseudanabaenales</taxon>
        <taxon>Pseudanabaenaceae</taxon>
        <taxon>Pseudanabaena</taxon>
    </lineage>
</organism>
<keyword evidence="2" id="KW-1185">Reference proteome</keyword>
<protein>
    <recommendedName>
        <fullName evidence="3">LRAT domain-containing protein</fullName>
    </recommendedName>
</protein>
<evidence type="ECO:0008006" key="3">
    <source>
        <dbReference type="Google" id="ProtNLM"/>
    </source>
</evidence>
<name>A0ABR7ZYJ4_9CYAN</name>